<proteinExistence type="predicted"/>
<dbReference type="AlphaFoldDB" id="A0A8J4SEM4"/>
<comment type="caution">
    <text evidence="1">The sequence shown here is derived from an EMBL/GenBank/DDBJ whole genome shotgun (WGS) entry which is preliminary data.</text>
</comment>
<dbReference type="EMBL" id="LUCH01020779">
    <property type="protein sequence ID" value="KAF5394128.1"/>
    <property type="molecule type" value="Genomic_DNA"/>
</dbReference>
<evidence type="ECO:0000313" key="1">
    <source>
        <dbReference type="EMBL" id="KAF5394128.1"/>
    </source>
</evidence>
<accession>A0A8J4SEM4</accession>
<dbReference type="Proteomes" id="UP000748531">
    <property type="component" value="Unassembled WGS sequence"/>
</dbReference>
<organism evidence="1 2">
    <name type="scientific">Paragonimus heterotremus</name>
    <dbReference type="NCBI Taxonomy" id="100268"/>
    <lineage>
        <taxon>Eukaryota</taxon>
        <taxon>Metazoa</taxon>
        <taxon>Spiralia</taxon>
        <taxon>Lophotrochozoa</taxon>
        <taxon>Platyhelminthes</taxon>
        <taxon>Trematoda</taxon>
        <taxon>Digenea</taxon>
        <taxon>Plagiorchiida</taxon>
        <taxon>Troglotremata</taxon>
        <taxon>Troglotrematidae</taxon>
        <taxon>Paragonimus</taxon>
    </lineage>
</organism>
<protein>
    <submittedName>
        <fullName evidence="1">Uncharacterized protein</fullName>
    </submittedName>
</protein>
<keyword evidence="2" id="KW-1185">Reference proteome</keyword>
<reference evidence="1" key="1">
    <citation type="submission" date="2019-05" db="EMBL/GenBank/DDBJ databases">
        <title>Annotation for the trematode Paragonimus heterotremus.</title>
        <authorList>
            <person name="Choi Y.-J."/>
        </authorList>
    </citation>
    <scope>NUCLEOTIDE SEQUENCE</scope>
    <source>
        <strain evidence="1">LC</strain>
    </source>
</reference>
<name>A0A8J4SEM4_9TREM</name>
<sequence length="94" mass="10373">MYETGASGKSVNIPNMYSQEFYGYPAGIGVFSSSCATREKLSPQCFLCSFPTGSHSSTPKWLLRCPENSIQQSAMCLRQTDIRFCRGETSSTHS</sequence>
<evidence type="ECO:0000313" key="2">
    <source>
        <dbReference type="Proteomes" id="UP000748531"/>
    </source>
</evidence>
<gene>
    <name evidence="1" type="ORF">PHET_12197</name>
</gene>